<comment type="caution">
    <text evidence="1">The sequence shown here is derived from an EMBL/GenBank/DDBJ whole genome shotgun (WGS) entry which is preliminary data.</text>
</comment>
<protein>
    <submittedName>
        <fullName evidence="1">Uncharacterized protein</fullName>
    </submittedName>
</protein>
<sequence>MQITEVGIYQRGIQTFATFPAIPPKECYDAFLQPTKRASLAKRLVKISRGQNARNKSRTRSAEILTLIFINHLISKNLSDLLSFSPSSLLKLSLPDPKGVAEKSISVICPASNHILQLQTSTSLPGSSLESVET</sequence>
<evidence type="ECO:0000313" key="1">
    <source>
        <dbReference type="EMBL" id="GBN02296.1"/>
    </source>
</evidence>
<dbReference type="Proteomes" id="UP000499080">
    <property type="component" value="Unassembled WGS sequence"/>
</dbReference>
<organism evidence="1 2">
    <name type="scientific">Araneus ventricosus</name>
    <name type="common">Orbweaver spider</name>
    <name type="synonym">Epeira ventricosa</name>
    <dbReference type="NCBI Taxonomy" id="182803"/>
    <lineage>
        <taxon>Eukaryota</taxon>
        <taxon>Metazoa</taxon>
        <taxon>Ecdysozoa</taxon>
        <taxon>Arthropoda</taxon>
        <taxon>Chelicerata</taxon>
        <taxon>Arachnida</taxon>
        <taxon>Araneae</taxon>
        <taxon>Araneomorphae</taxon>
        <taxon>Entelegynae</taxon>
        <taxon>Araneoidea</taxon>
        <taxon>Araneidae</taxon>
        <taxon>Araneus</taxon>
    </lineage>
</organism>
<evidence type="ECO:0000313" key="2">
    <source>
        <dbReference type="Proteomes" id="UP000499080"/>
    </source>
</evidence>
<reference evidence="1 2" key="1">
    <citation type="journal article" date="2019" name="Sci. Rep.">
        <title>Orb-weaving spider Araneus ventricosus genome elucidates the spidroin gene catalogue.</title>
        <authorList>
            <person name="Kono N."/>
            <person name="Nakamura H."/>
            <person name="Ohtoshi R."/>
            <person name="Moran D.A.P."/>
            <person name="Shinohara A."/>
            <person name="Yoshida Y."/>
            <person name="Fujiwara M."/>
            <person name="Mori M."/>
            <person name="Tomita M."/>
            <person name="Arakawa K."/>
        </authorList>
    </citation>
    <scope>NUCLEOTIDE SEQUENCE [LARGE SCALE GENOMIC DNA]</scope>
</reference>
<dbReference type="EMBL" id="BGPR01004692">
    <property type="protein sequence ID" value="GBN02296.1"/>
    <property type="molecule type" value="Genomic_DNA"/>
</dbReference>
<proteinExistence type="predicted"/>
<gene>
    <name evidence="1" type="ORF">AVEN_70735_1</name>
</gene>
<dbReference type="AlphaFoldDB" id="A0A4Y2KKN0"/>
<accession>A0A4Y2KKN0</accession>
<keyword evidence="2" id="KW-1185">Reference proteome</keyword>
<name>A0A4Y2KKN0_ARAVE</name>